<dbReference type="PROSITE" id="PS51038">
    <property type="entry name" value="BAH"/>
    <property type="match status" value="1"/>
</dbReference>
<dbReference type="AlphaFoldDB" id="A0A9P6L9D5"/>
<gene>
    <name evidence="3" type="ORF">BJ322DRAFT_1106370</name>
</gene>
<feature type="compositionally biased region" description="Basic residues" evidence="1">
    <location>
        <begin position="1"/>
        <end position="13"/>
    </location>
</feature>
<comment type="caution">
    <text evidence="3">The sequence shown here is derived from an EMBL/GenBank/DDBJ whole genome shotgun (WGS) entry which is preliminary data.</text>
</comment>
<dbReference type="InterPro" id="IPR043151">
    <property type="entry name" value="BAH_sf"/>
</dbReference>
<evidence type="ECO:0000313" key="4">
    <source>
        <dbReference type="Proteomes" id="UP000736335"/>
    </source>
</evidence>
<dbReference type="PANTHER" id="PTHR46364">
    <property type="entry name" value="OS08G0421900 PROTEIN"/>
    <property type="match status" value="1"/>
</dbReference>
<evidence type="ECO:0000313" key="3">
    <source>
        <dbReference type="EMBL" id="KAF9788373.1"/>
    </source>
</evidence>
<dbReference type="GO" id="GO:0003682">
    <property type="term" value="F:chromatin binding"/>
    <property type="evidence" value="ECO:0007669"/>
    <property type="project" value="InterPro"/>
</dbReference>
<dbReference type="InterPro" id="IPR001025">
    <property type="entry name" value="BAH_dom"/>
</dbReference>
<sequence length="415" mass="46291">MTPPPKRPRRRQRLGLPTRRSTRKEKQANPGTPTDEDFVASKTFKSARVEDAQGDVHEFCIEDDILVVPSGQDPDTAHLVPDTENWVAKIKKIVRSANGEVWVKVEWYWSAQDIASIVKSFEPSSHAAYELFPDVDSQNYIPIESIVDTVKVILYDDCDLEPPLIGPTTFFCRHTFRPKTKRVTPFSLKEICSLCQRPYNPDASKNFPESLTMHFCPRDTCQTAWHSQCLSTHATKKRPTCTDRNLSLMCSIPSDLIHLSTSPSASTSPPSLMSLLSKPKPTPSRSQSKTAKRGRGPETNVLSLLEDLPQGLVELASQPIVKPTLEPRGEPPKKRRGKRIAPEEPENVIENVAGNITTVLKARVLINDVLRGTTILPRDWGKKIGWHDNKPNVTADCGEDSPCPPLLCPTCGEHI</sequence>
<organism evidence="3 4">
    <name type="scientific">Thelephora terrestris</name>
    <dbReference type="NCBI Taxonomy" id="56493"/>
    <lineage>
        <taxon>Eukaryota</taxon>
        <taxon>Fungi</taxon>
        <taxon>Dikarya</taxon>
        <taxon>Basidiomycota</taxon>
        <taxon>Agaricomycotina</taxon>
        <taxon>Agaricomycetes</taxon>
        <taxon>Thelephorales</taxon>
        <taxon>Thelephoraceae</taxon>
        <taxon>Thelephora</taxon>
    </lineage>
</organism>
<feature type="domain" description="BAH" evidence="2">
    <location>
        <begin position="57"/>
        <end position="187"/>
    </location>
</feature>
<dbReference type="OrthoDB" id="10259622at2759"/>
<feature type="compositionally biased region" description="Low complexity" evidence="1">
    <location>
        <begin position="260"/>
        <end position="286"/>
    </location>
</feature>
<evidence type="ECO:0000256" key="1">
    <source>
        <dbReference type="SAM" id="MobiDB-lite"/>
    </source>
</evidence>
<dbReference type="Gene3D" id="2.30.30.490">
    <property type="match status" value="1"/>
</dbReference>
<reference evidence="3" key="1">
    <citation type="journal article" date="2020" name="Nat. Commun.">
        <title>Large-scale genome sequencing of mycorrhizal fungi provides insights into the early evolution of symbiotic traits.</title>
        <authorList>
            <person name="Miyauchi S."/>
            <person name="Kiss E."/>
            <person name="Kuo A."/>
            <person name="Drula E."/>
            <person name="Kohler A."/>
            <person name="Sanchez-Garcia M."/>
            <person name="Morin E."/>
            <person name="Andreopoulos B."/>
            <person name="Barry K.W."/>
            <person name="Bonito G."/>
            <person name="Buee M."/>
            <person name="Carver A."/>
            <person name="Chen C."/>
            <person name="Cichocki N."/>
            <person name="Clum A."/>
            <person name="Culley D."/>
            <person name="Crous P.W."/>
            <person name="Fauchery L."/>
            <person name="Girlanda M."/>
            <person name="Hayes R.D."/>
            <person name="Keri Z."/>
            <person name="LaButti K."/>
            <person name="Lipzen A."/>
            <person name="Lombard V."/>
            <person name="Magnuson J."/>
            <person name="Maillard F."/>
            <person name="Murat C."/>
            <person name="Nolan M."/>
            <person name="Ohm R.A."/>
            <person name="Pangilinan J."/>
            <person name="Pereira M.F."/>
            <person name="Perotto S."/>
            <person name="Peter M."/>
            <person name="Pfister S."/>
            <person name="Riley R."/>
            <person name="Sitrit Y."/>
            <person name="Stielow J.B."/>
            <person name="Szollosi G."/>
            <person name="Zifcakova L."/>
            <person name="Stursova M."/>
            <person name="Spatafora J.W."/>
            <person name="Tedersoo L."/>
            <person name="Vaario L.M."/>
            <person name="Yamada A."/>
            <person name="Yan M."/>
            <person name="Wang P."/>
            <person name="Xu J."/>
            <person name="Bruns T."/>
            <person name="Baldrian P."/>
            <person name="Vilgalys R."/>
            <person name="Dunand C."/>
            <person name="Henrissat B."/>
            <person name="Grigoriev I.V."/>
            <person name="Hibbett D."/>
            <person name="Nagy L.G."/>
            <person name="Martin F.M."/>
        </authorList>
    </citation>
    <scope>NUCLEOTIDE SEQUENCE</scope>
    <source>
        <strain evidence="3">UH-Tt-Lm1</strain>
    </source>
</reference>
<dbReference type="CDD" id="cd04370">
    <property type="entry name" value="BAH"/>
    <property type="match status" value="1"/>
</dbReference>
<accession>A0A9P6L9D5</accession>
<feature type="region of interest" description="Disordered" evidence="1">
    <location>
        <begin position="321"/>
        <end position="342"/>
    </location>
</feature>
<proteinExistence type="predicted"/>
<feature type="region of interest" description="Disordered" evidence="1">
    <location>
        <begin position="260"/>
        <end position="299"/>
    </location>
</feature>
<feature type="region of interest" description="Disordered" evidence="1">
    <location>
        <begin position="1"/>
        <end position="40"/>
    </location>
</feature>
<reference evidence="3" key="2">
    <citation type="submission" date="2020-11" db="EMBL/GenBank/DDBJ databases">
        <authorList>
            <consortium name="DOE Joint Genome Institute"/>
            <person name="Kuo A."/>
            <person name="Miyauchi S."/>
            <person name="Kiss E."/>
            <person name="Drula E."/>
            <person name="Kohler A."/>
            <person name="Sanchez-Garcia M."/>
            <person name="Andreopoulos B."/>
            <person name="Barry K.W."/>
            <person name="Bonito G."/>
            <person name="Buee M."/>
            <person name="Carver A."/>
            <person name="Chen C."/>
            <person name="Cichocki N."/>
            <person name="Clum A."/>
            <person name="Culley D."/>
            <person name="Crous P.W."/>
            <person name="Fauchery L."/>
            <person name="Girlanda M."/>
            <person name="Hayes R."/>
            <person name="Keri Z."/>
            <person name="Labutti K."/>
            <person name="Lipzen A."/>
            <person name="Lombard V."/>
            <person name="Magnuson J."/>
            <person name="Maillard F."/>
            <person name="Morin E."/>
            <person name="Murat C."/>
            <person name="Nolan M."/>
            <person name="Ohm R."/>
            <person name="Pangilinan J."/>
            <person name="Pereira M."/>
            <person name="Perotto S."/>
            <person name="Peter M."/>
            <person name="Riley R."/>
            <person name="Sitrit Y."/>
            <person name="Stielow B."/>
            <person name="Szollosi G."/>
            <person name="Zifcakova L."/>
            <person name="Stursova M."/>
            <person name="Spatafora J.W."/>
            <person name="Tedersoo L."/>
            <person name="Vaario L.-M."/>
            <person name="Yamada A."/>
            <person name="Yan M."/>
            <person name="Wang P."/>
            <person name="Xu J."/>
            <person name="Bruns T."/>
            <person name="Baldrian P."/>
            <person name="Vilgalys R."/>
            <person name="Henrissat B."/>
            <person name="Grigoriev I.V."/>
            <person name="Hibbett D."/>
            <person name="Nagy L.G."/>
            <person name="Martin F.M."/>
        </authorList>
    </citation>
    <scope>NUCLEOTIDE SEQUENCE</scope>
    <source>
        <strain evidence="3">UH-Tt-Lm1</strain>
    </source>
</reference>
<dbReference type="EMBL" id="WIUZ02000004">
    <property type="protein sequence ID" value="KAF9788373.1"/>
    <property type="molecule type" value="Genomic_DNA"/>
</dbReference>
<dbReference type="Proteomes" id="UP000736335">
    <property type="component" value="Unassembled WGS sequence"/>
</dbReference>
<evidence type="ECO:0000259" key="2">
    <source>
        <dbReference type="PROSITE" id="PS51038"/>
    </source>
</evidence>
<protein>
    <recommendedName>
        <fullName evidence="2">BAH domain-containing protein</fullName>
    </recommendedName>
</protein>
<name>A0A9P6L9D5_9AGAM</name>
<keyword evidence="4" id="KW-1185">Reference proteome</keyword>